<dbReference type="EMBL" id="BMXB01000006">
    <property type="protein sequence ID" value="GHA37969.1"/>
    <property type="molecule type" value="Genomic_DNA"/>
</dbReference>
<protein>
    <recommendedName>
        <fullName evidence="3">DUF4374 domain-containing protein</fullName>
    </recommendedName>
</protein>
<dbReference type="InterPro" id="IPR025401">
    <property type="entry name" value="DUF4374"/>
</dbReference>
<reference evidence="1" key="1">
    <citation type="journal article" date="2014" name="Int. J. Syst. Evol. Microbiol.">
        <title>Complete genome sequence of Corynebacterium casei LMG S-19264T (=DSM 44701T), isolated from a smear-ripened cheese.</title>
        <authorList>
            <consortium name="US DOE Joint Genome Institute (JGI-PGF)"/>
            <person name="Walter F."/>
            <person name="Albersmeier A."/>
            <person name="Kalinowski J."/>
            <person name="Ruckert C."/>
        </authorList>
    </citation>
    <scope>NUCLEOTIDE SEQUENCE</scope>
    <source>
        <strain evidence="1">KCTC 12719</strain>
    </source>
</reference>
<organism evidence="1 2">
    <name type="scientific">Salinimicrobium marinum</name>
    <dbReference type="NCBI Taxonomy" id="680283"/>
    <lineage>
        <taxon>Bacteria</taxon>
        <taxon>Pseudomonadati</taxon>
        <taxon>Bacteroidota</taxon>
        <taxon>Flavobacteriia</taxon>
        <taxon>Flavobacteriales</taxon>
        <taxon>Flavobacteriaceae</taxon>
        <taxon>Salinimicrobium</taxon>
    </lineage>
</organism>
<keyword evidence="2" id="KW-1185">Reference proteome</keyword>
<evidence type="ECO:0000313" key="1">
    <source>
        <dbReference type="EMBL" id="GHA37969.1"/>
    </source>
</evidence>
<sequence>MTISVYKNREETFPEKSDTLLNNQNQINMKKFDFYFLAMLAFSSLTGCTDDDVDNPGTGGGEEATSRYIIAATPVASEGVADYLLTASDLTEGSISTTGNGVEQDGTYRYYVTNNNKFFSLLYGQGNPGAVTTYQLDDKGNLVMLSNFQSETVQAFAPVNDDVLMMKISRSADSPVANWYRLDTETSQIVDQGQINTAELAPEGEQAFFSWMTQVGDKVYAPFFTVKGCCSDTFGTAYPDQAWIAVYSYPELELETIIEDDRTSFIGRYFTNGLSVDEAGDAYAFSSGVAATNGVISSTKPSAVTRINSGERKFDETYLFDLEAASGGAYVTNHIYAGNGNFVVTMAEEKTSAYATGNKIAVINVYDETFEWVTGMPSEENILSITTNNYVSEDGTVHIGVTTEESSYVYNINVASATASQGLEVQGGNITAISKLDPIE</sequence>
<name>A0A918VZA1_9FLAO</name>
<dbReference type="AlphaFoldDB" id="A0A918VZA1"/>
<dbReference type="Pfam" id="PF14298">
    <property type="entry name" value="DUF4374"/>
    <property type="match status" value="2"/>
</dbReference>
<dbReference type="Proteomes" id="UP000610456">
    <property type="component" value="Unassembled WGS sequence"/>
</dbReference>
<evidence type="ECO:0008006" key="3">
    <source>
        <dbReference type="Google" id="ProtNLM"/>
    </source>
</evidence>
<accession>A0A918VZA1</accession>
<proteinExistence type="predicted"/>
<comment type="caution">
    <text evidence="1">The sequence shown here is derived from an EMBL/GenBank/DDBJ whole genome shotgun (WGS) entry which is preliminary data.</text>
</comment>
<reference evidence="1" key="2">
    <citation type="submission" date="2020-09" db="EMBL/GenBank/DDBJ databases">
        <authorList>
            <person name="Sun Q."/>
            <person name="Kim S."/>
        </authorList>
    </citation>
    <scope>NUCLEOTIDE SEQUENCE</scope>
    <source>
        <strain evidence="1">KCTC 12719</strain>
    </source>
</reference>
<evidence type="ECO:0000313" key="2">
    <source>
        <dbReference type="Proteomes" id="UP000610456"/>
    </source>
</evidence>
<gene>
    <name evidence="1" type="ORF">GCM10007103_19430</name>
</gene>